<dbReference type="EMBL" id="CP001998">
    <property type="protein sequence ID" value="ADE53204.1"/>
    <property type="molecule type" value="Genomic_DNA"/>
</dbReference>
<dbReference type="GO" id="GO:0006935">
    <property type="term" value="P:chemotaxis"/>
    <property type="evidence" value="ECO:0007669"/>
    <property type="project" value="InterPro"/>
</dbReference>
<dbReference type="Proteomes" id="UP000000925">
    <property type="component" value="Chromosome"/>
</dbReference>
<dbReference type="KEGG" id="caa:Caka_0177"/>
<evidence type="ECO:0000313" key="1">
    <source>
        <dbReference type="EMBL" id="ADE53204.1"/>
    </source>
</evidence>
<dbReference type="AlphaFoldDB" id="D5ELM9"/>
<sequence>MLITDATTNQIRTEIGIQTGRFRLTCSQTHLSEVISIRKLTPAPAAPDYILGLVPINGTICSVIDAETWILKDQNQSSTPEAPQSRRRADLIGLVLKHPHYYPFVLAGASAVSIGQTNYQDWMPLALPSTLSRISESPSILAYYRQLHSDL</sequence>
<gene>
    <name evidence="1" type="ordered locus">Caka_0177</name>
</gene>
<dbReference type="RefSeq" id="WP_013041930.1">
    <property type="nucleotide sequence ID" value="NC_014008.1"/>
</dbReference>
<organism evidence="1 2">
    <name type="scientific">Coraliomargarita akajimensis (strain DSM 45221 / IAM 15411 / JCM 23193 / KCTC 12865 / 04OKA010-24)</name>
    <dbReference type="NCBI Taxonomy" id="583355"/>
    <lineage>
        <taxon>Bacteria</taxon>
        <taxon>Pseudomonadati</taxon>
        <taxon>Verrucomicrobiota</taxon>
        <taxon>Opitutia</taxon>
        <taxon>Puniceicoccales</taxon>
        <taxon>Coraliomargaritaceae</taxon>
        <taxon>Coraliomargarita</taxon>
    </lineage>
</organism>
<accession>D5ELM9</accession>
<dbReference type="GO" id="GO:0007165">
    <property type="term" value="P:signal transduction"/>
    <property type="evidence" value="ECO:0007669"/>
    <property type="project" value="InterPro"/>
</dbReference>
<dbReference type="OrthoDB" id="9790406at2"/>
<dbReference type="SUPFAM" id="SSF50341">
    <property type="entry name" value="CheW-like"/>
    <property type="match status" value="1"/>
</dbReference>
<keyword evidence="2" id="KW-1185">Reference proteome</keyword>
<evidence type="ECO:0000313" key="2">
    <source>
        <dbReference type="Proteomes" id="UP000000925"/>
    </source>
</evidence>
<protein>
    <submittedName>
        <fullName evidence="1">Putative CheW protein</fullName>
    </submittedName>
</protein>
<proteinExistence type="predicted"/>
<reference evidence="1 2" key="1">
    <citation type="journal article" date="2010" name="Stand. Genomic Sci.">
        <title>Complete genome sequence of Coraliomargarita akajimensis type strain (04OKA010-24).</title>
        <authorList>
            <person name="Mavromatis K."/>
            <person name="Abt B."/>
            <person name="Brambilla E."/>
            <person name="Lapidus A."/>
            <person name="Copeland A."/>
            <person name="Deshpande S."/>
            <person name="Nolan M."/>
            <person name="Lucas S."/>
            <person name="Tice H."/>
            <person name="Cheng J.F."/>
            <person name="Han C."/>
            <person name="Detter J.C."/>
            <person name="Woyke T."/>
            <person name="Goodwin L."/>
            <person name="Pitluck S."/>
            <person name="Held B."/>
            <person name="Brettin T."/>
            <person name="Tapia R."/>
            <person name="Ivanova N."/>
            <person name="Mikhailova N."/>
            <person name="Pati A."/>
            <person name="Liolios K."/>
            <person name="Chen A."/>
            <person name="Palaniappan K."/>
            <person name="Land M."/>
            <person name="Hauser L."/>
            <person name="Chang Y.J."/>
            <person name="Jeffries C.D."/>
            <person name="Rohde M."/>
            <person name="Goker M."/>
            <person name="Bristow J."/>
            <person name="Eisen J.A."/>
            <person name="Markowitz V."/>
            <person name="Hugenholtz P."/>
            <person name="Klenk H.P."/>
            <person name="Kyrpides N.C."/>
        </authorList>
    </citation>
    <scope>NUCLEOTIDE SEQUENCE [LARGE SCALE GENOMIC DNA]</scope>
    <source>
        <strain evidence="2">DSM 45221 / IAM 15411 / JCM 23193 / KCTC 12865</strain>
    </source>
</reference>
<dbReference type="STRING" id="583355.Caka_0177"/>
<dbReference type="Gene3D" id="2.40.50.180">
    <property type="entry name" value="CheA-289, Domain 4"/>
    <property type="match status" value="1"/>
</dbReference>
<dbReference type="HOGENOM" id="CLU_1728289_0_0_0"/>
<dbReference type="eggNOG" id="COG0835">
    <property type="taxonomic scope" value="Bacteria"/>
</dbReference>
<dbReference type="InterPro" id="IPR036061">
    <property type="entry name" value="CheW-like_dom_sf"/>
</dbReference>
<name>D5ELM9_CORAD</name>